<evidence type="ECO:0000256" key="1">
    <source>
        <dbReference type="SAM" id="MobiDB-lite"/>
    </source>
</evidence>
<sequence length="110" mass="12570">MGWQRIDRHRAASMKMRTDGTANEEEEERDRGVDLLRKRDRVEGVEREQGEGGEVEGGYAGMEERLKMGRRIRGEGDSRSNGKRGECQKMQLRERECGEDRSCGAREPGV</sequence>
<dbReference type="Proteomes" id="UP000002039">
    <property type="component" value="Unassembled WGS sequence"/>
</dbReference>
<gene>
    <name evidence="2" type="ORF">BDCG_02813</name>
</gene>
<feature type="region of interest" description="Disordered" evidence="1">
    <location>
        <begin position="1"/>
        <end position="65"/>
    </location>
</feature>
<dbReference type="EMBL" id="EQ999975">
    <property type="protein sequence ID" value="EEQ87693.2"/>
    <property type="molecule type" value="Genomic_DNA"/>
</dbReference>
<protein>
    <submittedName>
        <fullName evidence="2">Uncharacterized protein</fullName>
    </submittedName>
</protein>
<evidence type="ECO:0000313" key="2">
    <source>
        <dbReference type="EMBL" id="EEQ87693.2"/>
    </source>
</evidence>
<feature type="compositionally biased region" description="Basic and acidic residues" evidence="1">
    <location>
        <begin position="29"/>
        <end position="50"/>
    </location>
</feature>
<name>A0ABP2EUT8_AJEDR</name>
<reference evidence="3" key="1">
    <citation type="journal article" date="2015" name="PLoS Genet.">
        <title>The dynamic genome and transcriptome of the human fungal pathogen Blastomyces and close relative Emmonsia.</title>
        <authorList>
            <person name="Munoz J.F."/>
            <person name="Gauthier G.M."/>
            <person name="Desjardins C.A."/>
            <person name="Gallo J.E."/>
            <person name="Holder J."/>
            <person name="Sullivan T.D."/>
            <person name="Marty A.J."/>
            <person name="Carmen J.C."/>
            <person name="Chen Z."/>
            <person name="Ding L."/>
            <person name="Gujja S."/>
            <person name="Magrini V."/>
            <person name="Misas E."/>
            <person name="Mitreva M."/>
            <person name="Priest M."/>
            <person name="Saif S."/>
            <person name="Whiston E.A."/>
            <person name="Young S."/>
            <person name="Zeng Q."/>
            <person name="Goldman W.E."/>
            <person name="Mardis E.R."/>
            <person name="Taylor J.W."/>
            <person name="McEwen J.G."/>
            <person name="Clay O.K."/>
            <person name="Klein B.S."/>
            <person name="Cuomo C.A."/>
        </authorList>
    </citation>
    <scope>NUCLEOTIDE SEQUENCE [LARGE SCALE GENOMIC DNA]</scope>
    <source>
        <strain evidence="3">ER-3 / ATCC MYA-2586</strain>
    </source>
</reference>
<feature type="compositionally biased region" description="Basic and acidic residues" evidence="1">
    <location>
        <begin position="1"/>
        <end position="10"/>
    </location>
</feature>
<organism evidence="2 3">
    <name type="scientific">Ajellomyces dermatitidis (strain ER-3 / ATCC MYA-2586)</name>
    <name type="common">Blastomyces dermatitidis</name>
    <dbReference type="NCBI Taxonomy" id="559297"/>
    <lineage>
        <taxon>Eukaryota</taxon>
        <taxon>Fungi</taxon>
        <taxon>Dikarya</taxon>
        <taxon>Ascomycota</taxon>
        <taxon>Pezizomycotina</taxon>
        <taxon>Eurotiomycetes</taxon>
        <taxon>Eurotiomycetidae</taxon>
        <taxon>Onygenales</taxon>
        <taxon>Ajellomycetaceae</taxon>
        <taxon>Blastomyces</taxon>
    </lineage>
</organism>
<dbReference type="RefSeq" id="XP_045274975.1">
    <property type="nucleotide sequence ID" value="XM_045418377.1"/>
</dbReference>
<dbReference type="GeneID" id="69025197"/>
<proteinExistence type="predicted"/>
<evidence type="ECO:0000313" key="3">
    <source>
        <dbReference type="Proteomes" id="UP000002039"/>
    </source>
</evidence>
<accession>A0ABP2EUT8</accession>
<keyword evidence="3" id="KW-1185">Reference proteome</keyword>